<protein>
    <submittedName>
        <fullName evidence="1">Uncharacterized protein</fullName>
    </submittedName>
</protein>
<evidence type="ECO:0000313" key="1">
    <source>
        <dbReference type="EMBL" id="CAA9492331.1"/>
    </source>
</evidence>
<name>A0A6J4SF18_9ACTN</name>
<sequence>CRAIAGTPRPSLLAEKFCKVWNVARRSRGFSGERWSKPSTRQPC</sequence>
<feature type="non-terminal residue" evidence="1">
    <location>
        <position position="1"/>
    </location>
</feature>
<dbReference type="EMBL" id="CADCVI010000235">
    <property type="protein sequence ID" value="CAA9492331.1"/>
    <property type="molecule type" value="Genomic_DNA"/>
</dbReference>
<proteinExistence type="predicted"/>
<organism evidence="1">
    <name type="scientific">uncultured Rubrobacteraceae bacterium</name>
    <dbReference type="NCBI Taxonomy" id="349277"/>
    <lineage>
        <taxon>Bacteria</taxon>
        <taxon>Bacillati</taxon>
        <taxon>Actinomycetota</taxon>
        <taxon>Rubrobacteria</taxon>
        <taxon>Rubrobacterales</taxon>
        <taxon>Rubrobacteraceae</taxon>
        <taxon>environmental samples</taxon>
    </lineage>
</organism>
<gene>
    <name evidence="1" type="ORF">AVDCRST_MAG25-3426</name>
</gene>
<dbReference type="AlphaFoldDB" id="A0A6J4SF18"/>
<reference evidence="1" key="1">
    <citation type="submission" date="2020-02" db="EMBL/GenBank/DDBJ databases">
        <authorList>
            <person name="Meier V. D."/>
        </authorList>
    </citation>
    <scope>NUCLEOTIDE SEQUENCE</scope>
    <source>
        <strain evidence="1">AVDCRST_MAG25</strain>
    </source>
</reference>
<accession>A0A6J4SF18</accession>
<feature type="non-terminal residue" evidence="1">
    <location>
        <position position="44"/>
    </location>
</feature>